<evidence type="ECO:0000256" key="1">
    <source>
        <dbReference type="SAM" id="MobiDB-lite"/>
    </source>
</evidence>
<evidence type="ECO:0000259" key="2">
    <source>
        <dbReference type="Pfam" id="PF13610"/>
    </source>
</evidence>
<dbReference type="eggNOG" id="COG3316">
    <property type="taxonomic scope" value="Bacteria"/>
</dbReference>
<dbReference type="InterPro" id="IPR052183">
    <property type="entry name" value="IS_Transposase"/>
</dbReference>
<feature type="region of interest" description="Disordered" evidence="1">
    <location>
        <begin position="144"/>
        <end position="193"/>
    </location>
</feature>
<dbReference type="Pfam" id="PF13610">
    <property type="entry name" value="DDE_Tnp_IS240"/>
    <property type="match status" value="1"/>
</dbReference>
<protein>
    <submittedName>
        <fullName evidence="3">IS6 family transposase</fullName>
    </submittedName>
</protein>
<dbReference type="AlphaFoldDB" id="D6AA54"/>
<dbReference type="EMBL" id="DS999641">
    <property type="protein sequence ID" value="EFE72149.2"/>
    <property type="molecule type" value="Genomic_DNA"/>
</dbReference>
<dbReference type="InterPro" id="IPR032874">
    <property type="entry name" value="DDE_dom"/>
</dbReference>
<proteinExistence type="predicted"/>
<dbReference type="Proteomes" id="UP000003824">
    <property type="component" value="Unassembled WGS sequence"/>
</dbReference>
<reference evidence="4" key="1">
    <citation type="submission" date="2008-12" db="EMBL/GenBank/DDBJ databases">
        <title>Annotation of Streptomyces ghanaensis ATCC 14672.</title>
        <authorList>
            <consortium name="The Broad Institute Genome Sequencing Platform"/>
            <consortium name="Broad Institute Microbial Sequencing Center"/>
            <person name="Fischbach M."/>
            <person name="Ward D."/>
            <person name="Young S."/>
            <person name="Kodira C.D."/>
            <person name="Zeng Q."/>
            <person name="Koehrsen M."/>
            <person name="Godfrey P."/>
            <person name="Alvarado L."/>
            <person name="Berlin A.M."/>
            <person name="Borenstein D."/>
            <person name="Chen Z."/>
            <person name="Engels R."/>
            <person name="Freedman E."/>
            <person name="Gellesch M."/>
            <person name="Goldberg J."/>
            <person name="Griggs A."/>
            <person name="Gujja S."/>
            <person name="Heiman D.I."/>
            <person name="Hepburn T.A."/>
            <person name="Howarth C."/>
            <person name="Jen D."/>
            <person name="Larson L."/>
            <person name="Lewis B."/>
            <person name="Mehta T."/>
            <person name="Park D."/>
            <person name="Pearson M."/>
            <person name="Roberts A."/>
            <person name="Saif S."/>
            <person name="Shea T.D."/>
            <person name="Shenoy N."/>
            <person name="Sisk P."/>
            <person name="Stolte C."/>
            <person name="Sykes S.N."/>
            <person name="Walk T."/>
            <person name="White J."/>
            <person name="Yandava C."/>
            <person name="Straight P."/>
            <person name="Clardy J."/>
            <person name="Hung D."/>
            <person name="Kolter R."/>
            <person name="Mekalanos J."/>
            <person name="Walker S."/>
            <person name="Walsh C.T."/>
            <person name="Wieland B.L.C."/>
            <person name="Ilzarbe M."/>
            <person name="Galagan J."/>
            <person name="Nusbaum C."/>
            <person name="Birren B."/>
        </authorList>
    </citation>
    <scope>NUCLEOTIDE SEQUENCE [LARGE SCALE GENOMIC DNA]</scope>
    <source>
        <strain evidence="4">ATCC 14672 / DSM 40746 / JCM 4963 / KCTC 9882 / NRRL B-12104 / FH 1290</strain>
    </source>
</reference>
<organism evidence="3 4">
    <name type="scientific">Streptomyces viridosporus (strain ATCC 14672 / DSM 40746 / JCM 4963 / KCTC 9882 / NRRL B-12104 / FH 1290)</name>
    <name type="common">Streptomyces ghanaensis</name>
    <dbReference type="NCBI Taxonomy" id="566461"/>
    <lineage>
        <taxon>Bacteria</taxon>
        <taxon>Bacillati</taxon>
        <taxon>Actinomycetota</taxon>
        <taxon>Actinomycetes</taxon>
        <taxon>Kitasatosporales</taxon>
        <taxon>Streptomycetaceae</taxon>
        <taxon>Streptomyces</taxon>
    </lineage>
</organism>
<sequence length="193" mass="22040">MEEPMLQRGMLVSHETVCRWCAKFGQAYANGLHRRRPRPGDKRHPDEVFVRISGELKYLWRAVDAGGNVLDVLVQSRRDKAAARRFLRRPMKKTHAVPRVVPAKDLHQAVQTAARATKILADREQARQITEFERARVANAWYGSHNHKSRSPRSVEDAGWRCSHRAPTRGGPPSDGPPLLRRTTSRVCRQVSR</sequence>
<dbReference type="PANTHER" id="PTHR35528:SF3">
    <property type="entry name" value="BLL1675 PROTEIN"/>
    <property type="match status" value="1"/>
</dbReference>
<name>D6AA54_STRV1</name>
<evidence type="ECO:0000313" key="4">
    <source>
        <dbReference type="Proteomes" id="UP000003824"/>
    </source>
</evidence>
<accession>D6AA54</accession>
<gene>
    <name evidence="3" type="ORF">SSFG_07384</name>
</gene>
<dbReference type="PANTHER" id="PTHR35528">
    <property type="entry name" value="BLL1675 PROTEIN"/>
    <property type="match status" value="1"/>
</dbReference>
<feature type="domain" description="DDE" evidence="2">
    <location>
        <begin position="44"/>
        <end position="105"/>
    </location>
</feature>
<evidence type="ECO:0000313" key="3">
    <source>
        <dbReference type="EMBL" id="EFE72149.2"/>
    </source>
</evidence>